<dbReference type="Pfam" id="PF00817">
    <property type="entry name" value="IMS"/>
    <property type="match status" value="1"/>
</dbReference>
<gene>
    <name evidence="7" type="ORF">SAMN04489835_5729</name>
</gene>
<evidence type="ECO:0000256" key="2">
    <source>
        <dbReference type="ARBA" id="ARBA00022763"/>
    </source>
</evidence>
<keyword evidence="5" id="KW-0732">Signal</keyword>
<evidence type="ECO:0000256" key="4">
    <source>
        <dbReference type="SAM" id="MobiDB-lite"/>
    </source>
</evidence>
<comment type="function">
    <text evidence="3">Poorly processive, error-prone DNA polymerase involved in untargeted mutagenesis. Copies undamaged DNA at stalled replication forks, which arise in vivo from mismatched or misaligned primer ends. These misaligned primers can be extended by PolIV. Exhibits no 3'-5' exonuclease (proofreading) activity. May be involved in translesional synthesis, in conjunction with the beta clamp from PolIII.</text>
</comment>
<reference evidence="8" key="1">
    <citation type="submission" date="2016-10" db="EMBL/GenBank/DDBJ databases">
        <authorList>
            <person name="Varghese N."/>
            <person name="Submissions S."/>
        </authorList>
    </citation>
    <scope>NUCLEOTIDE SEQUENCE [LARGE SCALE GENOMIC DNA]</scope>
    <source>
        <strain evidence="8">DSM 45405</strain>
    </source>
</reference>
<dbReference type="Gene3D" id="3.30.70.270">
    <property type="match status" value="1"/>
</dbReference>
<dbReference type="Gene3D" id="3.40.1170.60">
    <property type="match status" value="1"/>
</dbReference>
<evidence type="ECO:0000313" key="8">
    <source>
        <dbReference type="Proteomes" id="UP000182915"/>
    </source>
</evidence>
<evidence type="ECO:0000256" key="3">
    <source>
        <dbReference type="ARBA" id="ARBA00025589"/>
    </source>
</evidence>
<dbReference type="PANTHER" id="PTHR35369:SF2">
    <property type="entry name" value="BLR3025 PROTEIN"/>
    <property type="match status" value="1"/>
</dbReference>
<dbReference type="OrthoDB" id="5244088at2"/>
<dbReference type="STRING" id="370526.SAMN04489835_5729"/>
<dbReference type="RefSeq" id="WP_083410089.1">
    <property type="nucleotide sequence ID" value="NZ_LT629971.1"/>
</dbReference>
<feature type="domain" description="UmuC" evidence="6">
    <location>
        <begin position="28"/>
        <end position="146"/>
    </location>
</feature>
<dbReference type="InterPro" id="IPR043128">
    <property type="entry name" value="Rev_trsase/Diguanyl_cyclase"/>
</dbReference>
<evidence type="ECO:0000259" key="6">
    <source>
        <dbReference type="Pfam" id="PF00817"/>
    </source>
</evidence>
<dbReference type="Proteomes" id="UP000182915">
    <property type="component" value="Chromosome I"/>
</dbReference>
<feature type="region of interest" description="Disordered" evidence="4">
    <location>
        <begin position="400"/>
        <end position="420"/>
    </location>
</feature>
<dbReference type="InterPro" id="IPR001126">
    <property type="entry name" value="UmuC"/>
</dbReference>
<dbReference type="InterPro" id="IPR050356">
    <property type="entry name" value="SulA_CellDiv_inhibitor"/>
</dbReference>
<evidence type="ECO:0000313" key="7">
    <source>
        <dbReference type="EMBL" id="SEH92191.1"/>
    </source>
</evidence>
<dbReference type="GO" id="GO:0006281">
    <property type="term" value="P:DNA repair"/>
    <property type="evidence" value="ECO:0007669"/>
    <property type="project" value="InterPro"/>
</dbReference>
<feature type="chain" id="PRO_5009298651" evidence="5">
    <location>
        <begin position="19"/>
        <end position="528"/>
    </location>
</feature>
<name>A0A1H6M465_MYCRU</name>
<evidence type="ECO:0000256" key="5">
    <source>
        <dbReference type="SAM" id="SignalP"/>
    </source>
</evidence>
<dbReference type="SUPFAM" id="SSF56672">
    <property type="entry name" value="DNA/RNA polymerases"/>
    <property type="match status" value="1"/>
</dbReference>
<dbReference type="AlphaFoldDB" id="A0A1H6M465"/>
<comment type="similarity">
    <text evidence="1">Belongs to the DNA polymerase type-Y family.</text>
</comment>
<evidence type="ECO:0000256" key="1">
    <source>
        <dbReference type="ARBA" id="ARBA00010945"/>
    </source>
</evidence>
<feature type="signal peptide" evidence="5">
    <location>
        <begin position="1"/>
        <end position="18"/>
    </location>
</feature>
<keyword evidence="2" id="KW-0227">DNA damage</keyword>
<organism evidence="7 8">
    <name type="scientific">Mycolicibacterium rutilum</name>
    <name type="common">Mycobacterium rutilum</name>
    <dbReference type="NCBI Taxonomy" id="370526"/>
    <lineage>
        <taxon>Bacteria</taxon>
        <taxon>Bacillati</taxon>
        <taxon>Actinomycetota</taxon>
        <taxon>Actinomycetes</taxon>
        <taxon>Mycobacteriales</taxon>
        <taxon>Mycobacteriaceae</taxon>
        <taxon>Mycolicibacterium</taxon>
    </lineage>
</organism>
<dbReference type="PANTHER" id="PTHR35369">
    <property type="entry name" value="BLR3025 PROTEIN-RELATED"/>
    <property type="match status" value="1"/>
</dbReference>
<dbReference type="CDD" id="cd03468">
    <property type="entry name" value="PolY_like"/>
    <property type="match status" value="1"/>
</dbReference>
<protein>
    <submittedName>
        <fullName evidence="7">Protein ImuB</fullName>
    </submittedName>
</protein>
<accession>A0A1H6M465</accession>
<keyword evidence="8" id="KW-1185">Reference proteome</keyword>
<sequence>MSASRVLAIWCMDWPAVAAAAAADLPSTASIAVTLANRVIACSAAARSVGVRRGLRRREAQARCPELHVAAADPARDARHFEQVTLAVDDLVPRAEVLRPGLLVLPVRGAARYFGSEQDAAERLVDAVAAAGAECQVGIADQLPTAVFAARAGRIVEPGQDAQFLSPLSIRQLATEPSLAEPGREDLADLLWRMGIRTVGQFAALSRSDVASRFGADAVAAHQLACGEPTRGPSGREPEPELDAVMDCDPPIDRVDAAAFAGRSLAADLHRTLAAAGVGCTRLAIRAITADGKELERVWRCAEPLTEDATADRVRWQLDGWLNRRNPNDRPTAPITVLRLRPVEVVSAEALQLPLWGGVGEEDRLRARRALVRVQGLLGPEAVQVPVLSGGRGPAERITLTPFGDEPVPRADPAQPWPGQLPEPSPTVLLDDPVDLFDADDRPVRVTARGLFSADPSRLAAPGKAVTTGRLAWWAGPWPVDERWWDPEQVKAGRTARAQVLLDRDGRPGQALLLCYRQRRWYVEGIYE</sequence>
<dbReference type="InterPro" id="IPR043502">
    <property type="entry name" value="DNA/RNA_pol_sf"/>
</dbReference>
<dbReference type="EMBL" id="LT629971">
    <property type="protein sequence ID" value="SEH92191.1"/>
    <property type="molecule type" value="Genomic_DNA"/>
</dbReference>
<proteinExistence type="inferred from homology"/>